<evidence type="ECO:0000313" key="2">
    <source>
        <dbReference type="EMBL" id="XFO71857.1"/>
    </source>
</evidence>
<organism evidence="2 3">
    <name type="scientific">Sporomusa acidovorans (strain ATCC 49682 / DSM 3132 / Mol)</name>
    <dbReference type="NCBI Taxonomy" id="1123286"/>
    <lineage>
        <taxon>Bacteria</taxon>
        <taxon>Bacillati</taxon>
        <taxon>Bacillota</taxon>
        <taxon>Negativicutes</taxon>
        <taxon>Selenomonadales</taxon>
        <taxon>Sporomusaceae</taxon>
        <taxon>Sporomusa</taxon>
    </lineage>
</organism>
<accession>A0ABZ3J0K4</accession>
<evidence type="ECO:0000259" key="1">
    <source>
        <dbReference type="Pfam" id="PF12654"/>
    </source>
</evidence>
<reference evidence="2" key="1">
    <citation type="submission" date="2024-05" db="EMBL/GenBank/DDBJ databases">
        <title>Isolation and characterization of Sporomusa carbonis sp. nov., a carboxydotrophic hydrogenogen in the genus of Sporomusa isolated from a charcoal burning pile.</title>
        <authorList>
            <person name="Boeer T."/>
            <person name="Rosenbaum F."/>
            <person name="Eysell L."/>
            <person name="Mueller V."/>
            <person name="Daniel R."/>
            <person name="Poehlein A."/>
        </authorList>
    </citation>
    <scope>NUCLEOTIDE SEQUENCE [LARGE SCALE GENOMIC DNA]</scope>
    <source>
        <strain evidence="2">DSM 3132</strain>
    </source>
</reference>
<dbReference type="Pfam" id="PF12654">
    <property type="entry name" value="DUF3786"/>
    <property type="match status" value="1"/>
</dbReference>
<protein>
    <recommendedName>
        <fullName evidence="1">DUF3786 domain-containing protein</fullName>
    </recommendedName>
</protein>
<feature type="domain" description="DUF3786" evidence="1">
    <location>
        <begin position="31"/>
        <end position="200"/>
    </location>
</feature>
<dbReference type="EMBL" id="CP155571">
    <property type="protein sequence ID" value="XFO71857.1"/>
    <property type="molecule type" value="Genomic_DNA"/>
</dbReference>
<dbReference type="RefSeq" id="WP_093796766.1">
    <property type="nucleotide sequence ID" value="NZ_CP155571.1"/>
</dbReference>
<dbReference type="Proteomes" id="UP000216052">
    <property type="component" value="Chromosome"/>
</dbReference>
<dbReference type="InterPro" id="IPR024264">
    <property type="entry name" value="DUF3786"/>
</dbReference>
<keyword evidence="3" id="KW-1185">Reference proteome</keyword>
<gene>
    <name evidence="2" type="ORF">SPACI_019000</name>
</gene>
<sequence>MQTGNSNPQHLQDGYQLAYEKACAGLNKKKPADMAASSGADFDENKSLFTIKYINEVYNVHYPDGEVNFADRQDPVPVAAKVILLHYLLTASGSPLTGKWISFKEIPGGMIYIQPFNGRVLGAFKAVFGKKAELLTKAGEKIGGSNARFGDVAVTLNILPQLPVTYVIWEGDEEFPANATALFDATAQYYLPTEDLVVAAAAGASLLNKTARTLS</sequence>
<name>A0ABZ3J0K4_SPOA4</name>
<proteinExistence type="predicted"/>
<evidence type="ECO:0000313" key="3">
    <source>
        <dbReference type="Proteomes" id="UP000216052"/>
    </source>
</evidence>